<keyword evidence="1" id="KW-0805">Transcription regulation</keyword>
<comment type="caution">
    <text evidence="3">Lacks conserved residue(s) required for the propagation of feature annotation.</text>
</comment>
<name>A0AAP0GDH5_9ASPA</name>
<dbReference type="PANTHER" id="PTHR31636">
    <property type="entry name" value="OSJNBA0084A10.13 PROTEIN-RELATED"/>
    <property type="match status" value="1"/>
</dbReference>
<dbReference type="AlphaFoldDB" id="A0AAP0GDH5"/>
<evidence type="ECO:0000256" key="2">
    <source>
        <dbReference type="ARBA" id="ARBA00023163"/>
    </source>
</evidence>
<organism evidence="4 5">
    <name type="scientific">Platanthera zijinensis</name>
    <dbReference type="NCBI Taxonomy" id="2320716"/>
    <lineage>
        <taxon>Eukaryota</taxon>
        <taxon>Viridiplantae</taxon>
        <taxon>Streptophyta</taxon>
        <taxon>Embryophyta</taxon>
        <taxon>Tracheophyta</taxon>
        <taxon>Spermatophyta</taxon>
        <taxon>Magnoliopsida</taxon>
        <taxon>Liliopsida</taxon>
        <taxon>Asparagales</taxon>
        <taxon>Orchidaceae</taxon>
        <taxon>Orchidoideae</taxon>
        <taxon>Orchideae</taxon>
        <taxon>Orchidinae</taxon>
        <taxon>Platanthera</taxon>
    </lineage>
</organism>
<protein>
    <submittedName>
        <fullName evidence="4">Protein SCARECROW</fullName>
    </submittedName>
</protein>
<feature type="region of interest" description="PFYRE" evidence="3">
    <location>
        <begin position="262"/>
        <end position="353"/>
    </location>
</feature>
<gene>
    <name evidence="4" type="primary">SCR</name>
    <name evidence="4" type="ORF">KSP39_PZI004571</name>
</gene>
<comment type="caution">
    <text evidence="4">The sequence shown here is derived from an EMBL/GenBank/DDBJ whole genome shotgun (WGS) entry which is preliminary data.</text>
</comment>
<evidence type="ECO:0000313" key="4">
    <source>
        <dbReference type="EMBL" id="KAK8952570.1"/>
    </source>
</evidence>
<feature type="short sequence motif" description="VHIID" evidence="3">
    <location>
        <begin position="178"/>
        <end position="182"/>
    </location>
</feature>
<comment type="similarity">
    <text evidence="3">Belongs to the GRAS family.</text>
</comment>
<keyword evidence="2" id="KW-0804">Transcription</keyword>
<reference evidence="4 5" key="1">
    <citation type="journal article" date="2022" name="Nat. Plants">
        <title>Genomes of leafy and leafless Platanthera orchids illuminate the evolution of mycoheterotrophy.</title>
        <authorList>
            <person name="Li M.H."/>
            <person name="Liu K.W."/>
            <person name="Li Z."/>
            <person name="Lu H.C."/>
            <person name="Ye Q.L."/>
            <person name="Zhang D."/>
            <person name="Wang J.Y."/>
            <person name="Li Y.F."/>
            <person name="Zhong Z.M."/>
            <person name="Liu X."/>
            <person name="Yu X."/>
            <person name="Liu D.K."/>
            <person name="Tu X.D."/>
            <person name="Liu B."/>
            <person name="Hao Y."/>
            <person name="Liao X.Y."/>
            <person name="Jiang Y.T."/>
            <person name="Sun W.H."/>
            <person name="Chen J."/>
            <person name="Chen Y.Q."/>
            <person name="Ai Y."/>
            <person name="Zhai J.W."/>
            <person name="Wu S.S."/>
            <person name="Zhou Z."/>
            <person name="Hsiao Y.Y."/>
            <person name="Wu W.L."/>
            <person name="Chen Y.Y."/>
            <person name="Lin Y.F."/>
            <person name="Hsu J.L."/>
            <person name="Li C.Y."/>
            <person name="Wang Z.W."/>
            <person name="Zhao X."/>
            <person name="Zhong W.Y."/>
            <person name="Ma X.K."/>
            <person name="Ma L."/>
            <person name="Huang J."/>
            <person name="Chen G.Z."/>
            <person name="Huang M.Z."/>
            <person name="Huang L."/>
            <person name="Peng D.H."/>
            <person name="Luo Y.B."/>
            <person name="Zou S.Q."/>
            <person name="Chen S.P."/>
            <person name="Lan S."/>
            <person name="Tsai W.C."/>
            <person name="Van de Peer Y."/>
            <person name="Liu Z.J."/>
        </authorList>
    </citation>
    <scope>NUCLEOTIDE SEQUENCE [LARGE SCALE GENOMIC DNA]</scope>
    <source>
        <strain evidence="4">Lor287</strain>
    </source>
</reference>
<sequence>MQGEMGEDLLSLRLSVGRFEPTKKRKRIDEPNEKNLVLLLQARERMIRLQGSCNRHGLGDDQGFQLVRLLLICATAVDRRDLNSSTDSIRQLYRLASLSGDPIQRVTAYFADGLMAKLMTKNSSFYTTIMADPSPEEEFSAFTALYRASPYYQFAHFTANQAIIEAFAEAEQSNGGCLHVVDFDVSYGLQWPSLIQSLSDKATALKPISLRITGFGRSAEELRDTETRLSSFADGCRNLLFEFEGRLTGEKQEIQMKKNATVAVNLVFYLHTLKNYSQICTTLFQIHALNPSIVTLVEKEGNGGCAPGGFLSRFMESLHYFAAMFDSLDDCLHSKNRERLRIEKNHLGREIRSDVVFDGESEKGFRYQRLDAWKTAMERNGFKGVGMSSMSVIQAKLLLKIKSHCSAVDDHRTGTGFGISERDEGKAISLGWQDRHLITATAWRPAD</sequence>
<evidence type="ECO:0000313" key="5">
    <source>
        <dbReference type="Proteomes" id="UP001418222"/>
    </source>
</evidence>
<accession>A0AAP0GDH5</accession>
<keyword evidence="5" id="KW-1185">Reference proteome</keyword>
<dbReference type="Proteomes" id="UP001418222">
    <property type="component" value="Unassembled WGS sequence"/>
</dbReference>
<evidence type="ECO:0000256" key="1">
    <source>
        <dbReference type="ARBA" id="ARBA00023015"/>
    </source>
</evidence>
<dbReference type="Pfam" id="PF03514">
    <property type="entry name" value="GRAS"/>
    <property type="match status" value="1"/>
</dbReference>
<dbReference type="InterPro" id="IPR005202">
    <property type="entry name" value="TF_GRAS"/>
</dbReference>
<proteinExistence type="inferred from homology"/>
<dbReference type="PROSITE" id="PS50985">
    <property type="entry name" value="GRAS"/>
    <property type="match status" value="1"/>
</dbReference>
<feature type="region of interest" description="SAW" evidence="3">
    <location>
        <begin position="356"/>
        <end position="444"/>
    </location>
</feature>
<evidence type="ECO:0000256" key="3">
    <source>
        <dbReference type="PROSITE-ProRule" id="PRU01191"/>
    </source>
</evidence>
<dbReference type="EMBL" id="JBBWWQ010000003">
    <property type="protein sequence ID" value="KAK8952570.1"/>
    <property type="molecule type" value="Genomic_DNA"/>
</dbReference>